<evidence type="ECO:0000313" key="1">
    <source>
        <dbReference type="EMBL" id="CAL1371985.1"/>
    </source>
</evidence>
<protein>
    <recommendedName>
        <fullName evidence="3">Reverse transcriptase domain-containing protein</fullName>
    </recommendedName>
</protein>
<dbReference type="PANTHER" id="PTHR46890">
    <property type="entry name" value="NON-LTR RETROLELEMENT REVERSE TRANSCRIPTASE-LIKE PROTEIN-RELATED"/>
    <property type="match status" value="1"/>
</dbReference>
<dbReference type="AlphaFoldDB" id="A0AAV2DEJ8"/>
<name>A0AAV2DEJ8_9ROSI</name>
<organism evidence="1 2">
    <name type="scientific">Linum trigynum</name>
    <dbReference type="NCBI Taxonomy" id="586398"/>
    <lineage>
        <taxon>Eukaryota</taxon>
        <taxon>Viridiplantae</taxon>
        <taxon>Streptophyta</taxon>
        <taxon>Embryophyta</taxon>
        <taxon>Tracheophyta</taxon>
        <taxon>Spermatophyta</taxon>
        <taxon>Magnoliopsida</taxon>
        <taxon>eudicotyledons</taxon>
        <taxon>Gunneridae</taxon>
        <taxon>Pentapetalae</taxon>
        <taxon>rosids</taxon>
        <taxon>fabids</taxon>
        <taxon>Malpighiales</taxon>
        <taxon>Linaceae</taxon>
        <taxon>Linum</taxon>
    </lineage>
</organism>
<dbReference type="EMBL" id="OZ034815">
    <property type="protein sequence ID" value="CAL1371985.1"/>
    <property type="molecule type" value="Genomic_DNA"/>
</dbReference>
<gene>
    <name evidence="1" type="ORF">LTRI10_LOCUS14018</name>
</gene>
<accession>A0AAV2DEJ8</accession>
<sequence>MGTGKAPGADGLSMFFRKYWEIVAEDVRETVRGIVDHETISSGLNHTVVALIPKVKQPTSPMEFIPISLCNILYKMTSEVLTNRLKVILDKIIFPTQSAFVAG</sequence>
<dbReference type="PANTHER" id="PTHR46890:SF48">
    <property type="entry name" value="RNA-DIRECTED DNA POLYMERASE"/>
    <property type="match status" value="1"/>
</dbReference>
<proteinExistence type="predicted"/>
<reference evidence="1 2" key="1">
    <citation type="submission" date="2024-04" db="EMBL/GenBank/DDBJ databases">
        <authorList>
            <person name="Fracassetti M."/>
        </authorList>
    </citation>
    <scope>NUCLEOTIDE SEQUENCE [LARGE SCALE GENOMIC DNA]</scope>
</reference>
<evidence type="ECO:0000313" key="2">
    <source>
        <dbReference type="Proteomes" id="UP001497516"/>
    </source>
</evidence>
<evidence type="ECO:0008006" key="3">
    <source>
        <dbReference type="Google" id="ProtNLM"/>
    </source>
</evidence>
<dbReference type="InterPro" id="IPR052343">
    <property type="entry name" value="Retrotransposon-Effector_Assoc"/>
</dbReference>
<keyword evidence="2" id="KW-1185">Reference proteome</keyword>
<dbReference type="Proteomes" id="UP001497516">
    <property type="component" value="Chromosome 2"/>
</dbReference>